<feature type="transmembrane region" description="Helical" evidence="2">
    <location>
        <begin position="564"/>
        <end position="587"/>
    </location>
</feature>
<dbReference type="InterPro" id="IPR001054">
    <property type="entry name" value="A/G_cyclase"/>
</dbReference>
<protein>
    <submittedName>
        <fullName evidence="5">Adenylate/guanylate cyclase domain-containing protein</fullName>
    </submittedName>
</protein>
<dbReference type="EMBL" id="RQGH01000028">
    <property type="protein sequence ID" value="TGL62641.1"/>
    <property type="molecule type" value="Genomic_DNA"/>
</dbReference>
<proteinExistence type="predicted"/>
<evidence type="ECO:0000256" key="2">
    <source>
        <dbReference type="SAM" id="Phobius"/>
    </source>
</evidence>
<dbReference type="CDD" id="cd07302">
    <property type="entry name" value="CHD"/>
    <property type="match status" value="1"/>
</dbReference>
<feature type="domain" description="HAMP" evidence="4">
    <location>
        <begin position="584"/>
        <end position="636"/>
    </location>
</feature>
<dbReference type="InterPro" id="IPR029787">
    <property type="entry name" value="Nucleotide_cyclase"/>
</dbReference>
<reference evidence="5" key="1">
    <citation type="journal article" date="2019" name="PLoS Negl. Trop. Dis.">
        <title>Revisiting the worldwide diversity of Leptospira species in the environment.</title>
        <authorList>
            <person name="Vincent A.T."/>
            <person name="Schiettekatte O."/>
            <person name="Bourhy P."/>
            <person name="Veyrier F.J."/>
            <person name="Picardeau M."/>
        </authorList>
    </citation>
    <scope>NUCLEOTIDE SEQUENCE [LARGE SCALE GENOMIC DNA]</scope>
    <source>
        <strain evidence="5">201702451</strain>
    </source>
</reference>
<comment type="caution">
    <text evidence="5">The sequence shown here is derived from an EMBL/GenBank/DDBJ whole genome shotgun (WGS) entry which is preliminary data.</text>
</comment>
<evidence type="ECO:0000259" key="3">
    <source>
        <dbReference type="PROSITE" id="PS50125"/>
    </source>
</evidence>
<dbReference type="GO" id="GO:0004016">
    <property type="term" value="F:adenylate cyclase activity"/>
    <property type="evidence" value="ECO:0007669"/>
    <property type="project" value="UniProtKB-ARBA"/>
</dbReference>
<name>A0A4Z0ZZG2_9LEPT</name>
<organism evidence="5 6">
    <name type="scientific">Leptospira jelokensis</name>
    <dbReference type="NCBI Taxonomy" id="2484931"/>
    <lineage>
        <taxon>Bacteria</taxon>
        <taxon>Pseudomonadati</taxon>
        <taxon>Spirochaetota</taxon>
        <taxon>Spirochaetia</taxon>
        <taxon>Leptospirales</taxon>
        <taxon>Leptospiraceae</taxon>
        <taxon>Leptospira</taxon>
    </lineage>
</organism>
<dbReference type="Gene3D" id="6.10.340.10">
    <property type="match status" value="1"/>
</dbReference>
<dbReference type="InterPro" id="IPR050697">
    <property type="entry name" value="Adenylyl/Guanylyl_Cyclase_3/4"/>
</dbReference>
<keyword evidence="6" id="KW-1185">Reference proteome</keyword>
<dbReference type="GO" id="GO:0016020">
    <property type="term" value="C:membrane"/>
    <property type="evidence" value="ECO:0007669"/>
    <property type="project" value="InterPro"/>
</dbReference>
<evidence type="ECO:0000313" key="6">
    <source>
        <dbReference type="Proteomes" id="UP000297567"/>
    </source>
</evidence>
<dbReference type="PANTHER" id="PTHR43081">
    <property type="entry name" value="ADENYLATE CYCLASE, TERMINAL-DIFFERENTIATION SPECIFIC-RELATED"/>
    <property type="match status" value="1"/>
</dbReference>
<keyword evidence="2" id="KW-0472">Membrane</keyword>
<dbReference type="SMART" id="SM00304">
    <property type="entry name" value="HAMP"/>
    <property type="match status" value="1"/>
</dbReference>
<dbReference type="GO" id="GO:0006171">
    <property type="term" value="P:cAMP biosynthetic process"/>
    <property type="evidence" value="ECO:0007669"/>
    <property type="project" value="TreeGrafter"/>
</dbReference>
<feature type="transmembrane region" description="Helical" evidence="2">
    <location>
        <begin position="26"/>
        <end position="46"/>
    </location>
</feature>
<dbReference type="Pfam" id="PF00672">
    <property type="entry name" value="HAMP"/>
    <property type="match status" value="1"/>
</dbReference>
<dbReference type="GO" id="GO:0035556">
    <property type="term" value="P:intracellular signal transduction"/>
    <property type="evidence" value="ECO:0007669"/>
    <property type="project" value="InterPro"/>
</dbReference>
<evidence type="ECO:0000259" key="4">
    <source>
        <dbReference type="PROSITE" id="PS50885"/>
    </source>
</evidence>
<dbReference type="Proteomes" id="UP000297567">
    <property type="component" value="Unassembled WGS sequence"/>
</dbReference>
<keyword evidence="2" id="KW-1133">Transmembrane helix</keyword>
<dbReference type="SMART" id="SM00044">
    <property type="entry name" value="CYCc"/>
    <property type="match status" value="1"/>
</dbReference>
<feature type="coiled-coil region" evidence="1">
    <location>
        <begin position="78"/>
        <end position="112"/>
    </location>
</feature>
<evidence type="ECO:0000256" key="1">
    <source>
        <dbReference type="SAM" id="Coils"/>
    </source>
</evidence>
<feature type="coiled-coil region" evidence="1">
    <location>
        <begin position="205"/>
        <end position="232"/>
    </location>
</feature>
<dbReference type="AlphaFoldDB" id="A0A4Z0ZZG2"/>
<dbReference type="PROSITE" id="PS50885">
    <property type="entry name" value="HAMP"/>
    <property type="match status" value="1"/>
</dbReference>
<gene>
    <name evidence="5" type="ORF">EHQ62_15110</name>
</gene>
<feature type="domain" description="Guanylate cyclase" evidence="3">
    <location>
        <begin position="669"/>
        <end position="806"/>
    </location>
</feature>
<keyword evidence="1" id="KW-0175">Coiled coil</keyword>
<dbReference type="Gene3D" id="3.30.70.1230">
    <property type="entry name" value="Nucleotide cyclase"/>
    <property type="match status" value="1"/>
</dbReference>
<dbReference type="InterPro" id="IPR003660">
    <property type="entry name" value="HAMP_dom"/>
</dbReference>
<keyword evidence="2" id="KW-0812">Transmembrane</keyword>
<dbReference type="PANTHER" id="PTHR43081:SF1">
    <property type="entry name" value="ADENYLATE CYCLASE, TERMINAL-DIFFERENTIATION SPECIFIC"/>
    <property type="match status" value="1"/>
</dbReference>
<dbReference type="RefSeq" id="WP_135644309.1">
    <property type="nucleotide sequence ID" value="NZ_RQGH01000028.1"/>
</dbReference>
<dbReference type="CDD" id="cd06225">
    <property type="entry name" value="HAMP"/>
    <property type="match status" value="1"/>
</dbReference>
<evidence type="ECO:0000313" key="5">
    <source>
        <dbReference type="EMBL" id="TGL62641.1"/>
    </source>
</evidence>
<dbReference type="PROSITE" id="PS50125">
    <property type="entry name" value="GUANYLATE_CYCLASE_2"/>
    <property type="match status" value="1"/>
</dbReference>
<dbReference type="Pfam" id="PF00211">
    <property type="entry name" value="Guanylate_cyc"/>
    <property type="match status" value="1"/>
</dbReference>
<accession>A0A4Z0ZZG2</accession>
<sequence length="929" mass="106960">MKFLKLIQSGLLSVWKILSEGIRAKLAWFTGTLIALTILLLSIITVRQQTAILSESYEKQAAVSKNFIAGLVMEIESIAQNLIRIEEFKSRIEKQQEELKKYQTKKLVTKKKTVSVFGFKTNLFGSLGTSKVFKKVDTFFSVYLTKDDVNVLEREIRQQLREASNRNISEKEWNTLVGLASSYVKNEEKYLEVIKQQIPEETEAKAKWELDVKNIKKEIRNQKSKLDLYIAKFYADSKKRKLEELGLDTKLFRIQTFPMSAMIQGETSLASFDTQIIDNTSPLAKIDSFDQMENSLVDSFQKLSDDITAVDENEKQYVYEWKDREIQALHSPLFRHQNSTKRAFNLINIKAKLGDYREVIKEDYRITNELSELIPKLRDRIQFLKNAKPPIPPAKDKLFTSFYKSYNDLVAERDKIYEEVSLRYPIANKELNEKIETLRSLRDVTLEDWVLLKFKTDPLEYERYYQDPDAREEQRNRWKAIRKWIITAEQETPTKELKRLFPDGSFGHSRSESEEIMWKLDGTHLLESENVPLMVLRDNFSGLIRTLVDRTDGIQAIKENRNQIVFTAITICLVAIIFAIFISGVVVQKIRKIIRSAEDVGQGNLHVHFDDGGNDEFGNLTVALNQMVSGLKEREKMRGVLGSMVDPVVVGEALKDLEKLKQGSEKVITAFFSDIAGFSTISEKLNSKELADLLNEYLSAMTLILKQHDGVLDKYIGDAIVGIFNAPLDVENHCLKAVTASVEMRDKLEELKKDWIQKNSYIPEAHQMTFRIGLNLGYAKVGFMGTDALASYTMMGDTVNLAARLEAAGKDYGVCILISEFVHDEIKDHFFTRKLDTVRVKGKSKPVTLYEVRCKKGEETEEDKKFVTAYETALFSYFNRKFADAKTQFEALYKKTKEDASKLLLERCQYYMESPPELDWDGSFTRTKK</sequence>
<dbReference type="SUPFAM" id="SSF55073">
    <property type="entry name" value="Nucleotide cyclase"/>
    <property type="match status" value="1"/>
</dbReference>
<dbReference type="SUPFAM" id="SSF158472">
    <property type="entry name" value="HAMP domain-like"/>
    <property type="match status" value="1"/>
</dbReference>